<gene>
    <name evidence="1" type="ORF">AVDCRST_MAG50-602</name>
</gene>
<dbReference type="EMBL" id="CADCTF010000030">
    <property type="protein sequence ID" value="CAA9221469.1"/>
    <property type="molecule type" value="Genomic_DNA"/>
</dbReference>
<accession>A0A6J4HDD5</accession>
<proteinExistence type="predicted"/>
<sequence>MVAGVARGKCVGEPATQSLIAEAMGQHGPKGYMYGAIGFSVLVEALNIPGRKGKEPVTLHDLRRAEGDERRRQLSVRVSVSA</sequence>
<name>A0A6J4HDD5_9ACTN</name>
<evidence type="ECO:0000313" key="1">
    <source>
        <dbReference type="EMBL" id="CAA9221469.1"/>
    </source>
</evidence>
<reference evidence="1" key="1">
    <citation type="submission" date="2020-02" db="EMBL/GenBank/DDBJ databases">
        <authorList>
            <person name="Meier V. D."/>
        </authorList>
    </citation>
    <scope>NUCLEOTIDE SEQUENCE</scope>
    <source>
        <strain evidence="1">AVDCRST_MAG50</strain>
    </source>
</reference>
<organism evidence="1">
    <name type="scientific">uncultured Acidimicrobiales bacterium</name>
    <dbReference type="NCBI Taxonomy" id="310071"/>
    <lineage>
        <taxon>Bacteria</taxon>
        <taxon>Bacillati</taxon>
        <taxon>Actinomycetota</taxon>
        <taxon>Acidimicrobiia</taxon>
        <taxon>Acidimicrobiales</taxon>
        <taxon>environmental samples</taxon>
    </lineage>
</organism>
<dbReference type="AlphaFoldDB" id="A0A6J4HDD5"/>
<protein>
    <submittedName>
        <fullName evidence="1">Uncharacterized protein</fullName>
    </submittedName>
</protein>